<dbReference type="RefSeq" id="XP_066922900.1">
    <property type="nucleotide sequence ID" value="XM_067066799.1"/>
</dbReference>
<evidence type="ECO:0000256" key="5">
    <source>
        <dbReference type="ARBA" id="ARBA00023180"/>
    </source>
</evidence>
<dbReference type="Proteomes" id="UP000594262">
    <property type="component" value="Unplaced"/>
</dbReference>
<dbReference type="SMART" id="SM00469">
    <property type="entry name" value="WIF"/>
    <property type="match status" value="1"/>
</dbReference>
<dbReference type="Gene3D" id="2.40.50.120">
    <property type="match status" value="1"/>
</dbReference>
<evidence type="ECO:0000256" key="4">
    <source>
        <dbReference type="ARBA" id="ARBA00023157"/>
    </source>
</evidence>
<dbReference type="InterPro" id="IPR001134">
    <property type="entry name" value="Netrin_domain"/>
</dbReference>
<evidence type="ECO:0000256" key="1">
    <source>
        <dbReference type="ARBA" id="ARBA00004613"/>
    </source>
</evidence>
<evidence type="ECO:0008006" key="11">
    <source>
        <dbReference type="Google" id="ProtNLM"/>
    </source>
</evidence>
<keyword evidence="5" id="KW-0325">Glycoprotein</keyword>
<protein>
    <recommendedName>
        <fullName evidence="11">Cnidarian restricted protein</fullName>
    </recommendedName>
</protein>
<evidence type="ECO:0000313" key="10">
    <source>
        <dbReference type="Proteomes" id="UP000594262"/>
    </source>
</evidence>
<dbReference type="InterPro" id="IPR008993">
    <property type="entry name" value="TIMP-like_OB-fold"/>
</dbReference>
<evidence type="ECO:0000313" key="9">
    <source>
        <dbReference type="EnsemblMetazoa" id="CLYHEMP004334.1"/>
    </source>
</evidence>
<comment type="subcellular location">
    <subcellularLocation>
        <location evidence="1">Secreted</location>
    </subcellularLocation>
</comment>
<organism evidence="9 10">
    <name type="scientific">Clytia hemisphaerica</name>
    <dbReference type="NCBI Taxonomy" id="252671"/>
    <lineage>
        <taxon>Eukaryota</taxon>
        <taxon>Metazoa</taxon>
        <taxon>Cnidaria</taxon>
        <taxon>Hydrozoa</taxon>
        <taxon>Hydroidolina</taxon>
        <taxon>Leptothecata</taxon>
        <taxon>Obeliida</taxon>
        <taxon>Clytiidae</taxon>
        <taxon>Clytia</taxon>
    </lineage>
</organism>
<dbReference type="EnsemblMetazoa" id="CLYHEMT004334.1">
    <property type="protein sequence ID" value="CLYHEMP004334.1"/>
    <property type="gene ID" value="CLYHEMG004334"/>
</dbReference>
<evidence type="ECO:0000256" key="6">
    <source>
        <dbReference type="SAM" id="SignalP"/>
    </source>
</evidence>
<dbReference type="PROSITE" id="PS50189">
    <property type="entry name" value="NTR"/>
    <property type="match status" value="1"/>
</dbReference>
<keyword evidence="2" id="KW-0964">Secreted</keyword>
<feature type="chain" id="PRO_5029916597" description="Cnidarian restricted protein" evidence="6">
    <location>
        <begin position="22"/>
        <end position="312"/>
    </location>
</feature>
<feature type="signal peptide" evidence="6">
    <location>
        <begin position="1"/>
        <end position="21"/>
    </location>
</feature>
<dbReference type="GO" id="GO:0005576">
    <property type="term" value="C:extracellular region"/>
    <property type="evidence" value="ECO:0007669"/>
    <property type="project" value="UniProtKB-SubCell"/>
</dbReference>
<evidence type="ECO:0000259" key="8">
    <source>
        <dbReference type="PROSITE" id="PS50814"/>
    </source>
</evidence>
<feature type="domain" description="WIF" evidence="8">
    <location>
        <begin position="26"/>
        <end position="160"/>
    </location>
</feature>
<evidence type="ECO:0000256" key="2">
    <source>
        <dbReference type="ARBA" id="ARBA00022525"/>
    </source>
</evidence>
<dbReference type="InterPro" id="IPR038677">
    <property type="entry name" value="WIF_sf"/>
</dbReference>
<dbReference type="OrthoDB" id="10266706at2759"/>
<dbReference type="PROSITE" id="PS50814">
    <property type="entry name" value="WIF"/>
    <property type="match status" value="1"/>
</dbReference>
<accession>A0A7M5UUI0</accession>
<sequence length="312" mass="36823">MKMMHQFILCILIIQVSTVHCILDLMVSGKEMQKLLFGAKDEIKIVENGTISNFVESDVARTFPPIQPQYYEMKLQIKSKQMLYYTIHLESSDGTIMPTPTVTIPIVGRLSRQWIVFHIRFPCTGRKSGTVDMKMVFNFFTDSKRKDHYKKVKLTMKRQCQADPIENEVEPTGCQTKCDLENFRKRFCLSSFIARVKIVRVPNPNDAEPYYLANMKRLFKKPLSETTKRNQYIKAVQVARTCDCKPLEPNKKYLVFGREFRSNKTLYFDEYSVGYEIKTKEEKELVRKFRKIYRTIWCPRLLRYMFGGNNHH</sequence>
<name>A0A7M5UUI0_9CNID</name>
<dbReference type="AlphaFoldDB" id="A0A7M5UUI0"/>
<dbReference type="SUPFAM" id="SSF50242">
    <property type="entry name" value="TIMP-like"/>
    <property type="match status" value="1"/>
</dbReference>
<evidence type="ECO:0000259" key="7">
    <source>
        <dbReference type="PROSITE" id="PS50189"/>
    </source>
</evidence>
<dbReference type="GeneID" id="136810230"/>
<dbReference type="InterPro" id="IPR018933">
    <property type="entry name" value="Netrin_module_non-TIMP"/>
</dbReference>
<keyword evidence="4" id="KW-1015">Disulfide bond</keyword>
<keyword evidence="3 6" id="KW-0732">Signal</keyword>
<dbReference type="Pfam" id="PF02019">
    <property type="entry name" value="WIF"/>
    <property type="match status" value="1"/>
</dbReference>
<dbReference type="Pfam" id="PF01759">
    <property type="entry name" value="NTR"/>
    <property type="match status" value="1"/>
</dbReference>
<feature type="domain" description="NTR" evidence="7">
    <location>
        <begin position="174"/>
        <end position="298"/>
    </location>
</feature>
<keyword evidence="10" id="KW-1185">Reference proteome</keyword>
<dbReference type="Gene3D" id="2.60.40.2170">
    <property type="entry name" value="Wnt, WIF domain"/>
    <property type="match status" value="1"/>
</dbReference>
<reference evidence="9" key="1">
    <citation type="submission" date="2021-01" db="UniProtKB">
        <authorList>
            <consortium name="EnsemblMetazoa"/>
        </authorList>
    </citation>
    <scope>IDENTIFICATION</scope>
</reference>
<proteinExistence type="predicted"/>
<evidence type="ECO:0000256" key="3">
    <source>
        <dbReference type="ARBA" id="ARBA00022729"/>
    </source>
</evidence>
<dbReference type="InterPro" id="IPR003306">
    <property type="entry name" value="WIF"/>
</dbReference>